<comment type="caution">
    <text evidence="2">The sequence shown here is derived from an EMBL/GenBank/DDBJ whole genome shotgun (WGS) entry which is preliminary data.</text>
</comment>
<evidence type="ECO:0000313" key="3">
    <source>
        <dbReference type="Proteomes" id="UP000445582"/>
    </source>
</evidence>
<dbReference type="Gene3D" id="3.90.550.10">
    <property type="entry name" value="Spore Coat Polysaccharide Biosynthesis Protein SpsA, Chain A"/>
    <property type="match status" value="1"/>
</dbReference>
<dbReference type="AlphaFoldDB" id="A0A844YK95"/>
<keyword evidence="3" id="KW-1185">Reference proteome</keyword>
<dbReference type="InterPro" id="IPR050256">
    <property type="entry name" value="Glycosyltransferase_2"/>
</dbReference>
<evidence type="ECO:0000259" key="1">
    <source>
        <dbReference type="Pfam" id="PF00535"/>
    </source>
</evidence>
<dbReference type="GO" id="GO:0016740">
    <property type="term" value="F:transferase activity"/>
    <property type="evidence" value="ECO:0007669"/>
    <property type="project" value="UniProtKB-KW"/>
</dbReference>
<proteinExistence type="predicted"/>
<organism evidence="2 3">
    <name type="scientific">Qipengyuania oceanensis</name>
    <dbReference type="NCBI Taxonomy" id="1463597"/>
    <lineage>
        <taxon>Bacteria</taxon>
        <taxon>Pseudomonadati</taxon>
        <taxon>Pseudomonadota</taxon>
        <taxon>Alphaproteobacteria</taxon>
        <taxon>Sphingomonadales</taxon>
        <taxon>Erythrobacteraceae</taxon>
        <taxon>Qipengyuania</taxon>
    </lineage>
</organism>
<dbReference type="EMBL" id="WTYN01000002">
    <property type="protein sequence ID" value="MXO63458.1"/>
    <property type="molecule type" value="Genomic_DNA"/>
</dbReference>
<dbReference type="CDD" id="cd04179">
    <property type="entry name" value="DPM_DPG-synthase_like"/>
    <property type="match status" value="1"/>
</dbReference>
<accession>A0A844YK95</accession>
<dbReference type="SUPFAM" id="SSF53448">
    <property type="entry name" value="Nucleotide-diphospho-sugar transferases"/>
    <property type="match status" value="1"/>
</dbReference>
<dbReference type="OrthoDB" id="9807795at2"/>
<dbReference type="InterPro" id="IPR001173">
    <property type="entry name" value="Glyco_trans_2-like"/>
</dbReference>
<gene>
    <name evidence="2" type="ORF">GRI48_10585</name>
</gene>
<dbReference type="PANTHER" id="PTHR48090:SF7">
    <property type="entry name" value="RFBJ PROTEIN"/>
    <property type="match status" value="1"/>
</dbReference>
<dbReference type="InterPro" id="IPR029044">
    <property type="entry name" value="Nucleotide-diphossugar_trans"/>
</dbReference>
<dbReference type="Pfam" id="PF00535">
    <property type="entry name" value="Glycos_transf_2"/>
    <property type="match status" value="1"/>
</dbReference>
<sequence>MTDLHVTTEGSDSIAVVIPCFKCSETIGEVVSAVPPAVSMIILVDDRSDDGQAEVMTRLAEADSRISVVRNARNLGVGGATVSGYRRAVELGAAAIVKVDSDGQMDPMFAPELARPVLEGKADYVKGNRFFDIESVRAMPGTVRISVCGRA</sequence>
<dbReference type="PANTHER" id="PTHR48090">
    <property type="entry name" value="UNDECAPRENYL-PHOSPHATE 4-DEOXY-4-FORMAMIDO-L-ARABINOSE TRANSFERASE-RELATED"/>
    <property type="match status" value="1"/>
</dbReference>
<reference evidence="2 3" key="1">
    <citation type="submission" date="2019-12" db="EMBL/GenBank/DDBJ databases">
        <title>Genomic-based taxomic classification of the family Erythrobacteraceae.</title>
        <authorList>
            <person name="Xu L."/>
        </authorList>
    </citation>
    <scope>NUCLEOTIDE SEQUENCE [LARGE SCALE GENOMIC DNA]</scope>
    <source>
        <strain evidence="2 3">MCCC 1A09965</strain>
    </source>
</reference>
<keyword evidence="2" id="KW-0808">Transferase</keyword>
<protein>
    <submittedName>
        <fullName evidence="2">Glycosyltransferase</fullName>
    </submittedName>
</protein>
<dbReference type="Proteomes" id="UP000445582">
    <property type="component" value="Unassembled WGS sequence"/>
</dbReference>
<feature type="domain" description="Glycosyltransferase 2-like" evidence="1">
    <location>
        <begin position="16"/>
        <end position="137"/>
    </location>
</feature>
<evidence type="ECO:0000313" key="2">
    <source>
        <dbReference type="EMBL" id="MXO63458.1"/>
    </source>
</evidence>
<name>A0A844YK95_9SPHN</name>